<dbReference type="AlphaFoldDB" id="A0A3Q7YB85"/>
<dbReference type="InterPro" id="IPR004242">
    <property type="entry name" value="Transposase_21"/>
</dbReference>
<dbReference type="KEGG" id="cam:101488279"/>
<protein>
    <submittedName>
        <fullName evidence="2">Uncharacterized protein LOC101488279</fullName>
    </submittedName>
</protein>
<accession>A0A3Q7YB85</accession>
<dbReference type="OrthoDB" id="1934442at2759"/>
<dbReference type="Pfam" id="PF02992">
    <property type="entry name" value="Transposase_21"/>
    <property type="match status" value="2"/>
</dbReference>
<gene>
    <name evidence="2" type="primary">LOC101488279</name>
</gene>
<dbReference type="PaxDb" id="3827-XP_004514600.1"/>
<dbReference type="PANTHER" id="PTHR10775">
    <property type="entry name" value="OS08G0208400 PROTEIN"/>
    <property type="match status" value="1"/>
</dbReference>
<dbReference type="GeneID" id="101488279"/>
<name>A0A3Q7YB85_CICAR</name>
<sequence>MVDLYKQGIKPNYWCWDSHGEEAMSSNNRNTNNMNKEDTSSQSLYIEPQRNPYEYMIFDAIGSEIMGQFEQPIEEPPKFFMICYNLHKDHWDGCDTHSELSMVVRMLSIKAERHILQQSFDEILQVMNEGMPNDNLLIPNFYRAKKLVSKLGMESKGGKDVRLKRTHYLPLTPRLKRLYASMNSAHHMRWPYEHQQVQGVLEHPSDAEAWKHFDLTHPNFSSEPHNVRLGLCADGFAPFGHLVLNIRVGLPHKPKSKIDVYLQPLIDELKLLWEEGWMTAGKLACPYCMERTKAFHLRHGAKTSWFDCHRQFLPNDHLFRRNKDAFYKNRIEKLEPPPRLIGQEIWQRVHMNPMIIDNDEIQILTKLSIFWDLPYWSTNLIRHNLDVMHIEKNVPDYVFNIVMDIKGKTKDNIKARMDLKEYCKRKDLEIHEQSNGRIIKPKANYTFSLEKKEQFVNG</sequence>
<reference evidence="2" key="1">
    <citation type="submission" date="2025-08" db="UniProtKB">
        <authorList>
            <consortium name="RefSeq"/>
        </authorList>
    </citation>
    <scope>IDENTIFICATION</scope>
    <source>
        <tissue evidence="2">Etiolated seedlings</tissue>
    </source>
</reference>
<keyword evidence="1" id="KW-1185">Reference proteome</keyword>
<dbReference type="PANTHER" id="PTHR10775:SF193">
    <property type="entry name" value="DUF4216 DOMAIN-CONTAINING PROTEIN"/>
    <property type="match status" value="1"/>
</dbReference>
<evidence type="ECO:0000313" key="1">
    <source>
        <dbReference type="Proteomes" id="UP000087171"/>
    </source>
</evidence>
<dbReference type="Proteomes" id="UP000087171">
    <property type="component" value="Unplaced"/>
</dbReference>
<organism evidence="1 2">
    <name type="scientific">Cicer arietinum</name>
    <name type="common">Chickpea</name>
    <name type="synonym">Garbanzo</name>
    <dbReference type="NCBI Taxonomy" id="3827"/>
    <lineage>
        <taxon>Eukaryota</taxon>
        <taxon>Viridiplantae</taxon>
        <taxon>Streptophyta</taxon>
        <taxon>Embryophyta</taxon>
        <taxon>Tracheophyta</taxon>
        <taxon>Spermatophyta</taxon>
        <taxon>Magnoliopsida</taxon>
        <taxon>eudicotyledons</taxon>
        <taxon>Gunneridae</taxon>
        <taxon>Pentapetalae</taxon>
        <taxon>rosids</taxon>
        <taxon>fabids</taxon>
        <taxon>Fabales</taxon>
        <taxon>Fabaceae</taxon>
        <taxon>Papilionoideae</taxon>
        <taxon>50 kb inversion clade</taxon>
        <taxon>NPAAA clade</taxon>
        <taxon>Hologalegina</taxon>
        <taxon>IRL clade</taxon>
        <taxon>Cicereae</taxon>
        <taxon>Cicer</taxon>
    </lineage>
</organism>
<dbReference type="RefSeq" id="XP_027186340.1">
    <property type="nucleotide sequence ID" value="XM_027330539.1"/>
</dbReference>
<proteinExistence type="predicted"/>
<evidence type="ECO:0000313" key="2">
    <source>
        <dbReference type="RefSeq" id="XP_027186340.1"/>
    </source>
</evidence>